<dbReference type="Proteomes" id="UP000002139">
    <property type="component" value="Chromosome"/>
</dbReference>
<gene>
    <name evidence="2" type="ordered locus">sce5390</name>
</gene>
<dbReference type="Pfam" id="PF14243">
    <property type="entry name" value="R2K_3"/>
    <property type="match status" value="1"/>
</dbReference>
<reference evidence="2 3" key="1">
    <citation type="journal article" date="2007" name="Nat. Biotechnol.">
        <title>Complete genome sequence of the myxobacterium Sorangium cellulosum.</title>
        <authorList>
            <person name="Schneiker S."/>
            <person name="Perlova O."/>
            <person name="Kaiser O."/>
            <person name="Gerth K."/>
            <person name="Alici A."/>
            <person name="Altmeyer M.O."/>
            <person name="Bartels D."/>
            <person name="Bekel T."/>
            <person name="Beyer S."/>
            <person name="Bode E."/>
            <person name="Bode H.B."/>
            <person name="Bolten C.J."/>
            <person name="Choudhuri J.V."/>
            <person name="Doss S."/>
            <person name="Elnakady Y.A."/>
            <person name="Frank B."/>
            <person name="Gaigalat L."/>
            <person name="Goesmann A."/>
            <person name="Groeger C."/>
            <person name="Gross F."/>
            <person name="Jelsbak L."/>
            <person name="Jelsbak L."/>
            <person name="Kalinowski J."/>
            <person name="Kegler C."/>
            <person name="Knauber T."/>
            <person name="Konietzny S."/>
            <person name="Kopp M."/>
            <person name="Krause L."/>
            <person name="Krug D."/>
            <person name="Linke B."/>
            <person name="Mahmud T."/>
            <person name="Martinez-Arias R."/>
            <person name="McHardy A.C."/>
            <person name="Merai M."/>
            <person name="Meyer F."/>
            <person name="Mormann S."/>
            <person name="Munoz-Dorado J."/>
            <person name="Perez J."/>
            <person name="Pradella S."/>
            <person name="Rachid S."/>
            <person name="Raddatz G."/>
            <person name="Rosenau F."/>
            <person name="Rueckert C."/>
            <person name="Sasse F."/>
            <person name="Scharfe M."/>
            <person name="Schuster S.C."/>
            <person name="Suen G."/>
            <person name="Treuner-Lange A."/>
            <person name="Velicer G.J."/>
            <person name="Vorholter F.-J."/>
            <person name="Weissman K.J."/>
            <person name="Welch R.D."/>
            <person name="Wenzel S.C."/>
            <person name="Whitworth D.E."/>
            <person name="Wilhelm S."/>
            <person name="Wittmann C."/>
            <person name="Bloecker H."/>
            <person name="Puehler A."/>
            <person name="Mueller R."/>
        </authorList>
    </citation>
    <scope>NUCLEOTIDE SEQUENCE [LARGE SCALE GENOMIC DNA]</scope>
    <source>
        <strain evidence="3">So ce56</strain>
    </source>
</reference>
<evidence type="ECO:0000259" key="1">
    <source>
        <dbReference type="Pfam" id="PF14243"/>
    </source>
</evidence>
<dbReference type="AlphaFoldDB" id="A9FXV6"/>
<keyword evidence="3" id="KW-1185">Reference proteome</keyword>
<dbReference type="eggNOG" id="ENOG5032W3Z">
    <property type="taxonomic scope" value="Bacteria"/>
</dbReference>
<dbReference type="EMBL" id="AM746676">
    <property type="protein sequence ID" value="CAN95553.1"/>
    <property type="molecule type" value="Genomic_DNA"/>
</dbReference>
<evidence type="ECO:0000313" key="2">
    <source>
        <dbReference type="EMBL" id="CAN95553.1"/>
    </source>
</evidence>
<dbReference type="InterPro" id="IPR025643">
    <property type="entry name" value="R2K_3"/>
</dbReference>
<protein>
    <recommendedName>
        <fullName evidence="1">ATP-grasp domain-containing protein</fullName>
    </recommendedName>
</protein>
<evidence type="ECO:0000313" key="3">
    <source>
        <dbReference type="Proteomes" id="UP000002139"/>
    </source>
</evidence>
<sequence length="280" mass="31595">MPAIGQKEQDLPQRAEIRTMRTTWIVQTNVEPGSTSPAALRRACSTEQRPFHEVSVIAGSATLPELPRIDGPVVLHGRTTLILRAFEHPRWRHGVFFDPARFQHRSYVAAYGDQMLNADAQVMSWERLLAEPRAPNELVFLKPNDDLKRFTGQVLRFSECVALFQTLRGAARPVEPTSEVVLGEPREIDGEWRLFVVDGEVVTGSMYRPSGDSHLPRELIDFAERAASRWAPASVFVLDVARVDGAWKIVECNCFNGSRFYSADVERVVRTVSEHQERAT</sequence>
<organism evidence="2 3">
    <name type="scientific">Sorangium cellulosum (strain So ce56)</name>
    <name type="common">Polyangium cellulosum (strain So ce56)</name>
    <dbReference type="NCBI Taxonomy" id="448385"/>
    <lineage>
        <taxon>Bacteria</taxon>
        <taxon>Pseudomonadati</taxon>
        <taxon>Myxococcota</taxon>
        <taxon>Polyangia</taxon>
        <taxon>Polyangiales</taxon>
        <taxon>Polyangiaceae</taxon>
        <taxon>Sorangium</taxon>
    </lineage>
</organism>
<accession>A9FXV6</accession>
<dbReference type="HOGENOM" id="CLU_093164_0_0_7"/>
<name>A9FXV6_SORC5</name>
<dbReference type="KEGG" id="scl:sce5390"/>
<feature type="domain" description="ATP-grasp" evidence="1">
    <location>
        <begin position="107"/>
        <end position="270"/>
    </location>
</feature>
<dbReference type="BioCyc" id="SCEL448385:SCE_RS51715-MONOMER"/>
<proteinExistence type="predicted"/>